<feature type="compositionally biased region" description="Basic and acidic residues" evidence="1">
    <location>
        <begin position="85"/>
        <end position="96"/>
    </location>
</feature>
<protein>
    <submittedName>
        <fullName evidence="2">Uncharacterized protein</fullName>
    </submittedName>
</protein>
<reference evidence="2" key="1">
    <citation type="submission" date="2022-12" db="EMBL/GenBank/DDBJ databases">
        <authorList>
            <person name="Alioto T."/>
            <person name="Alioto T."/>
            <person name="Gomez Garrido J."/>
        </authorList>
    </citation>
    <scope>NUCLEOTIDE SEQUENCE</scope>
</reference>
<evidence type="ECO:0000313" key="2">
    <source>
        <dbReference type="EMBL" id="CAI5772531.1"/>
    </source>
</evidence>
<dbReference type="Proteomes" id="UP001178461">
    <property type="component" value="Chromosome 4"/>
</dbReference>
<accession>A0AA35K7I7</accession>
<gene>
    <name evidence="2" type="ORF">PODLI_1B035811</name>
</gene>
<name>A0AA35K7I7_9SAUR</name>
<dbReference type="EMBL" id="OX395129">
    <property type="protein sequence ID" value="CAI5772531.1"/>
    <property type="molecule type" value="Genomic_DNA"/>
</dbReference>
<sequence>MLNRRGTEASPRSRVWSKAKQEETVVAGRLPPQPRPLEWDLHPADPWDDTKLPARRSRGDWLGVASVDATARDPAAGQIATQDLRSVKESIKESPR</sequence>
<feature type="region of interest" description="Disordered" evidence="1">
    <location>
        <begin position="1"/>
        <end position="54"/>
    </location>
</feature>
<proteinExistence type="predicted"/>
<dbReference type="AlphaFoldDB" id="A0AA35K7I7"/>
<evidence type="ECO:0000256" key="1">
    <source>
        <dbReference type="SAM" id="MobiDB-lite"/>
    </source>
</evidence>
<feature type="compositionally biased region" description="Basic and acidic residues" evidence="1">
    <location>
        <begin position="37"/>
        <end position="52"/>
    </location>
</feature>
<evidence type="ECO:0000313" key="3">
    <source>
        <dbReference type="Proteomes" id="UP001178461"/>
    </source>
</evidence>
<organism evidence="2 3">
    <name type="scientific">Podarcis lilfordi</name>
    <name type="common">Lilford's wall lizard</name>
    <dbReference type="NCBI Taxonomy" id="74358"/>
    <lineage>
        <taxon>Eukaryota</taxon>
        <taxon>Metazoa</taxon>
        <taxon>Chordata</taxon>
        <taxon>Craniata</taxon>
        <taxon>Vertebrata</taxon>
        <taxon>Euteleostomi</taxon>
        <taxon>Lepidosauria</taxon>
        <taxon>Squamata</taxon>
        <taxon>Bifurcata</taxon>
        <taxon>Unidentata</taxon>
        <taxon>Episquamata</taxon>
        <taxon>Laterata</taxon>
        <taxon>Lacertibaenia</taxon>
        <taxon>Lacertidae</taxon>
        <taxon>Podarcis</taxon>
    </lineage>
</organism>
<feature type="region of interest" description="Disordered" evidence="1">
    <location>
        <begin position="73"/>
        <end position="96"/>
    </location>
</feature>
<keyword evidence="3" id="KW-1185">Reference proteome</keyword>